<evidence type="ECO:0000256" key="1">
    <source>
        <dbReference type="SAM" id="MobiDB-lite"/>
    </source>
</evidence>
<accession>A0A1B7NHA5</accession>
<protein>
    <submittedName>
        <fullName evidence="2">Uncharacterized protein</fullName>
    </submittedName>
</protein>
<gene>
    <name evidence="2" type="ORF">K503DRAFT_795683</name>
</gene>
<dbReference type="InParanoid" id="A0A1B7NHA5"/>
<dbReference type="AlphaFoldDB" id="A0A1B7NHA5"/>
<dbReference type="EMBL" id="KV448127">
    <property type="protein sequence ID" value="OAX44253.1"/>
    <property type="molecule type" value="Genomic_DNA"/>
</dbReference>
<dbReference type="Proteomes" id="UP000092154">
    <property type="component" value="Unassembled WGS sequence"/>
</dbReference>
<reference evidence="2 3" key="1">
    <citation type="submission" date="2016-06" db="EMBL/GenBank/DDBJ databases">
        <title>Comparative genomics of the ectomycorrhizal sister species Rhizopogon vinicolor and Rhizopogon vesiculosus (Basidiomycota: Boletales) reveals a divergence of the mating type B locus.</title>
        <authorList>
            <consortium name="DOE Joint Genome Institute"/>
            <person name="Mujic A.B."/>
            <person name="Kuo A."/>
            <person name="Tritt A."/>
            <person name="Lipzen A."/>
            <person name="Chen C."/>
            <person name="Johnson J."/>
            <person name="Sharma A."/>
            <person name="Barry K."/>
            <person name="Grigoriev I.V."/>
            <person name="Spatafora J.W."/>
        </authorList>
    </citation>
    <scope>NUCLEOTIDE SEQUENCE [LARGE SCALE GENOMIC DNA]</scope>
    <source>
        <strain evidence="2 3">AM-OR11-026</strain>
    </source>
</reference>
<feature type="region of interest" description="Disordered" evidence="1">
    <location>
        <begin position="30"/>
        <end position="50"/>
    </location>
</feature>
<proteinExistence type="predicted"/>
<organism evidence="2 3">
    <name type="scientific">Rhizopogon vinicolor AM-OR11-026</name>
    <dbReference type="NCBI Taxonomy" id="1314800"/>
    <lineage>
        <taxon>Eukaryota</taxon>
        <taxon>Fungi</taxon>
        <taxon>Dikarya</taxon>
        <taxon>Basidiomycota</taxon>
        <taxon>Agaricomycotina</taxon>
        <taxon>Agaricomycetes</taxon>
        <taxon>Agaricomycetidae</taxon>
        <taxon>Boletales</taxon>
        <taxon>Suillineae</taxon>
        <taxon>Rhizopogonaceae</taxon>
        <taxon>Rhizopogon</taxon>
    </lineage>
</organism>
<feature type="region of interest" description="Disordered" evidence="1">
    <location>
        <begin position="1"/>
        <end position="20"/>
    </location>
</feature>
<name>A0A1B7NHA5_9AGAM</name>
<feature type="compositionally biased region" description="Polar residues" evidence="1">
    <location>
        <begin position="7"/>
        <end position="20"/>
    </location>
</feature>
<evidence type="ECO:0000313" key="2">
    <source>
        <dbReference type="EMBL" id="OAX44253.1"/>
    </source>
</evidence>
<keyword evidence="3" id="KW-1185">Reference proteome</keyword>
<sequence length="50" mass="5320">MHPVAGTNPQPTTTSDYSLCTNPDFDVNDIASANLSGEPYPSPNAIRVQD</sequence>
<evidence type="ECO:0000313" key="3">
    <source>
        <dbReference type="Proteomes" id="UP000092154"/>
    </source>
</evidence>